<dbReference type="InterPro" id="IPR004358">
    <property type="entry name" value="Sig_transdc_His_kin-like_C"/>
</dbReference>
<evidence type="ECO:0000313" key="15">
    <source>
        <dbReference type="Proteomes" id="UP000228948"/>
    </source>
</evidence>
<dbReference type="SUPFAM" id="SSF55781">
    <property type="entry name" value="GAF domain-like"/>
    <property type="match status" value="2"/>
</dbReference>
<dbReference type="Gene3D" id="3.30.565.10">
    <property type="entry name" value="Histidine kinase-like ATPase, C-terminal domain"/>
    <property type="match status" value="1"/>
</dbReference>
<dbReference type="Gene3D" id="1.10.287.130">
    <property type="match status" value="1"/>
</dbReference>
<dbReference type="OrthoDB" id="9796100at2"/>
<evidence type="ECO:0000259" key="11">
    <source>
        <dbReference type="PROSITE" id="PS50110"/>
    </source>
</evidence>
<dbReference type="EMBL" id="CP024899">
    <property type="protein sequence ID" value="ATX65315.1"/>
    <property type="molecule type" value="Genomic_DNA"/>
</dbReference>
<dbReference type="CDD" id="cd00130">
    <property type="entry name" value="PAS"/>
    <property type="match status" value="2"/>
</dbReference>
<evidence type="ECO:0000256" key="4">
    <source>
        <dbReference type="ARBA" id="ARBA00022679"/>
    </source>
</evidence>
<dbReference type="SMART" id="SM00065">
    <property type="entry name" value="GAF"/>
    <property type="match status" value="2"/>
</dbReference>
<evidence type="ECO:0000256" key="2">
    <source>
        <dbReference type="ARBA" id="ARBA00012438"/>
    </source>
</evidence>
<dbReference type="InterPro" id="IPR036097">
    <property type="entry name" value="HisK_dim/P_sf"/>
</dbReference>
<evidence type="ECO:0000256" key="7">
    <source>
        <dbReference type="ARBA" id="ARBA00022840"/>
    </source>
</evidence>
<name>A0A2K8KC81_9RHOB</name>
<evidence type="ECO:0000256" key="3">
    <source>
        <dbReference type="ARBA" id="ARBA00022553"/>
    </source>
</evidence>
<dbReference type="SMART" id="SM00091">
    <property type="entry name" value="PAS"/>
    <property type="match status" value="3"/>
</dbReference>
<dbReference type="PANTHER" id="PTHR43065:SF46">
    <property type="entry name" value="C4-DICARBOXYLATE TRANSPORT SENSOR PROTEIN DCTB"/>
    <property type="match status" value="1"/>
</dbReference>
<keyword evidence="7" id="KW-0067">ATP-binding</keyword>
<evidence type="ECO:0000259" key="10">
    <source>
        <dbReference type="PROSITE" id="PS50109"/>
    </source>
</evidence>
<dbReference type="InterPro" id="IPR036890">
    <property type="entry name" value="HATPase_C_sf"/>
</dbReference>
<accession>A0A2K8KC81</accession>
<dbReference type="Proteomes" id="UP000228948">
    <property type="component" value="Chromosome"/>
</dbReference>
<dbReference type="SMART" id="SM00086">
    <property type="entry name" value="PAC"/>
    <property type="match status" value="2"/>
</dbReference>
<dbReference type="InterPro" id="IPR000700">
    <property type="entry name" value="PAS-assoc_C"/>
</dbReference>
<dbReference type="Pfam" id="PF08448">
    <property type="entry name" value="PAS_4"/>
    <property type="match status" value="1"/>
</dbReference>
<feature type="domain" description="PAS" evidence="12">
    <location>
        <begin position="648"/>
        <end position="698"/>
    </location>
</feature>
<dbReference type="NCBIfam" id="TIGR00229">
    <property type="entry name" value="sensory_box"/>
    <property type="match status" value="3"/>
</dbReference>
<dbReference type="PROSITE" id="PS50112">
    <property type="entry name" value="PAS"/>
    <property type="match status" value="2"/>
</dbReference>
<dbReference type="SUPFAM" id="SSF52172">
    <property type="entry name" value="CheY-like"/>
    <property type="match status" value="1"/>
</dbReference>
<evidence type="ECO:0000313" key="14">
    <source>
        <dbReference type="EMBL" id="ATX65315.1"/>
    </source>
</evidence>
<dbReference type="InterPro" id="IPR000014">
    <property type="entry name" value="PAS"/>
</dbReference>
<feature type="modified residue" description="4-aspartylphosphate" evidence="9">
    <location>
        <position position="1080"/>
    </location>
</feature>
<dbReference type="EC" id="2.7.13.3" evidence="2"/>
<dbReference type="SUPFAM" id="SSF55874">
    <property type="entry name" value="ATPase domain of HSP90 chaperone/DNA topoisomerase II/histidine kinase"/>
    <property type="match status" value="1"/>
</dbReference>
<dbReference type="InterPro" id="IPR013656">
    <property type="entry name" value="PAS_4"/>
</dbReference>
<evidence type="ECO:0000256" key="5">
    <source>
        <dbReference type="ARBA" id="ARBA00022741"/>
    </source>
</evidence>
<proteinExistence type="predicted"/>
<dbReference type="InterPro" id="IPR003018">
    <property type="entry name" value="GAF"/>
</dbReference>
<dbReference type="PROSITE" id="PS50109">
    <property type="entry name" value="HIS_KIN"/>
    <property type="match status" value="1"/>
</dbReference>
<dbReference type="GO" id="GO:0005524">
    <property type="term" value="F:ATP binding"/>
    <property type="evidence" value="ECO:0007669"/>
    <property type="project" value="UniProtKB-KW"/>
</dbReference>
<keyword evidence="8" id="KW-0902">Two-component regulatory system</keyword>
<dbReference type="Pfam" id="PF13426">
    <property type="entry name" value="PAS_9"/>
    <property type="match status" value="2"/>
</dbReference>
<organism evidence="14 15">
    <name type="scientific">Roseinatronobacter bogoriensis subsp. barguzinensis</name>
    <dbReference type="NCBI Taxonomy" id="441209"/>
    <lineage>
        <taxon>Bacteria</taxon>
        <taxon>Pseudomonadati</taxon>
        <taxon>Pseudomonadota</taxon>
        <taxon>Alphaproteobacteria</taxon>
        <taxon>Rhodobacterales</taxon>
        <taxon>Paracoccaceae</taxon>
        <taxon>Roseinatronobacter</taxon>
    </lineage>
</organism>
<dbReference type="GO" id="GO:0000155">
    <property type="term" value="F:phosphorelay sensor kinase activity"/>
    <property type="evidence" value="ECO:0007669"/>
    <property type="project" value="InterPro"/>
</dbReference>
<dbReference type="PROSITE" id="PS50113">
    <property type="entry name" value="PAC"/>
    <property type="match status" value="1"/>
</dbReference>
<evidence type="ECO:0000256" key="9">
    <source>
        <dbReference type="PROSITE-ProRule" id="PRU00169"/>
    </source>
</evidence>
<dbReference type="Gene3D" id="3.30.450.40">
    <property type="match status" value="2"/>
</dbReference>
<dbReference type="InterPro" id="IPR029016">
    <property type="entry name" value="GAF-like_dom_sf"/>
</dbReference>
<protein>
    <recommendedName>
        <fullName evidence="2">histidine kinase</fullName>
        <ecNumber evidence="2">2.7.13.3</ecNumber>
    </recommendedName>
</protein>
<keyword evidence="5" id="KW-0547">Nucleotide-binding</keyword>
<gene>
    <name evidence="14" type="ORF">BG454_05320</name>
</gene>
<feature type="domain" description="Response regulatory" evidence="11">
    <location>
        <begin position="1029"/>
        <end position="1142"/>
    </location>
</feature>
<sequence>MSRSEELLSVLADRERLLKQERISARHAKTLFAAIDALHSSEEPEQGIKQVLELTRDATGATLAVLLVTGENDTFRTKLATDPGFGLPSWRIKPSILQRKRRVTDLSETGLFPEMPLQAGEFRSCLSVPVEAPDEEPMVILLLSGEVAKFTSADLDLLQRIANLLKNVFDRIRLAHRNAVLARIVDRSSSSPLSNYFSDSSFDVLSRAFAHVVDWQRHIVDIANNLLDARSEVIDPAINTALARTGKLARSDRTYVFRLRPPDRLDNTHEWVADGIEPMIDELQDMPDSMLEDWRGPFEAGEPVDIPDVNALPEDSVVREVLQMQGIQSLLAVPMRLNGKLTGFVGYDAVRSTRKFLPVEIELLQSVANAIGVVMDRAAAEARARDAHARLREERDRFQATLAAIPDLLLELDAEGRFVSYGAGAQLPPAYPLEEVLHRLPEEVLPAHLAQLMRKIMATVEKEGYANGFRYPMVVGGEQRWFEVSAAGKCAQSEGGGGGGFVFLIHDITESYRQQRQIQRLGRIAELTSNLVIITDAAGRIDWVNPAFESRSGWKLAEIEGRNPADFLQTEETDRDTLQRISTALREGKPVQAQLLNRNRAGEDYWIAKDIQPLTDEEGRLDGFVSVQTDITELQEAHQRALRVRALAMETASDGIAISDAKGGYIFMNAAHREMFGVEPHEDISQLSWQNFVSPEEKFRFMKYEWPKLAATGAWRGELTGLHRDGRHVQQEVTLSVADDGGLVCFTRDISEKRSLEIEQARLRDDLQLAQRRETIAHLASGVAHDLNNLVAVVSGTVSLLEGQCKGSAEIQSGLTRIKRAMDAAQDLVAGLRSSTRPKATRATLDLRNVVSEAVDLLGSERRKKHGIMVDFSGAAMPVWANQTELLQVILNLMLNACESSADGTSHVSIAMGMGSDCIPARMPDVGELNADLGYSVFQVSDTGDGLDPEIADRLFESHVTTKGSAGTGMGLAIIAGILRDNGCALWFDSVPKKGVTVTVAWPEKEPLPKDRGHFAERIASAAKLTGHHILVVDDVEDVGDVLSEMLETDGAVTVAVSDPQEALDLLAENPGLWSAVVTDFDMIDITGVDIAKAAARLDPPVPCVLVTALPDHAAKNRQLFHSILAKPVEAIALIRHVRAAVSA</sequence>
<keyword evidence="3 9" id="KW-0597">Phosphoprotein</keyword>
<comment type="catalytic activity">
    <reaction evidence="1">
        <text>ATP + protein L-histidine = ADP + protein N-phospho-L-histidine.</text>
        <dbReference type="EC" id="2.7.13.3"/>
    </reaction>
</comment>
<dbReference type="STRING" id="441209.GCA_001870665_01113"/>
<dbReference type="PROSITE" id="PS50110">
    <property type="entry name" value="RESPONSE_REGULATORY"/>
    <property type="match status" value="1"/>
</dbReference>
<dbReference type="PRINTS" id="PR00344">
    <property type="entry name" value="BCTRLSENSOR"/>
</dbReference>
<feature type="domain" description="PAS" evidence="12">
    <location>
        <begin position="517"/>
        <end position="588"/>
    </location>
</feature>
<dbReference type="Pfam" id="PF01590">
    <property type="entry name" value="GAF"/>
    <property type="match status" value="1"/>
</dbReference>
<evidence type="ECO:0000256" key="1">
    <source>
        <dbReference type="ARBA" id="ARBA00000085"/>
    </source>
</evidence>
<dbReference type="AlphaFoldDB" id="A0A2K8KC81"/>
<evidence type="ECO:0000256" key="6">
    <source>
        <dbReference type="ARBA" id="ARBA00022777"/>
    </source>
</evidence>
<dbReference type="Gene3D" id="3.30.450.20">
    <property type="entry name" value="PAS domain"/>
    <property type="match status" value="3"/>
</dbReference>
<dbReference type="InterPro" id="IPR005467">
    <property type="entry name" value="His_kinase_dom"/>
</dbReference>
<feature type="domain" description="PAC" evidence="13">
    <location>
        <begin position="589"/>
        <end position="643"/>
    </location>
</feature>
<dbReference type="InterPro" id="IPR035965">
    <property type="entry name" value="PAS-like_dom_sf"/>
</dbReference>
<dbReference type="SUPFAM" id="SSF47384">
    <property type="entry name" value="Homodimeric domain of signal transducing histidine kinase"/>
    <property type="match status" value="1"/>
</dbReference>
<keyword evidence="4" id="KW-0808">Transferase</keyword>
<feature type="domain" description="Histidine kinase" evidence="10">
    <location>
        <begin position="782"/>
        <end position="1006"/>
    </location>
</feature>
<dbReference type="RefSeq" id="WP_071480116.1">
    <property type="nucleotide sequence ID" value="NZ_CP024899.1"/>
</dbReference>
<evidence type="ECO:0000259" key="12">
    <source>
        <dbReference type="PROSITE" id="PS50112"/>
    </source>
</evidence>
<dbReference type="InterPro" id="IPR001610">
    <property type="entry name" value="PAC"/>
</dbReference>
<evidence type="ECO:0000259" key="13">
    <source>
        <dbReference type="PROSITE" id="PS50113"/>
    </source>
</evidence>
<dbReference type="SMART" id="SM00448">
    <property type="entry name" value="REC"/>
    <property type="match status" value="1"/>
</dbReference>
<dbReference type="PANTHER" id="PTHR43065">
    <property type="entry name" value="SENSOR HISTIDINE KINASE"/>
    <property type="match status" value="1"/>
</dbReference>
<dbReference type="SUPFAM" id="SSF55785">
    <property type="entry name" value="PYP-like sensor domain (PAS domain)"/>
    <property type="match status" value="3"/>
</dbReference>
<keyword evidence="6" id="KW-0418">Kinase</keyword>
<reference evidence="14 15" key="1">
    <citation type="submission" date="2017-11" db="EMBL/GenBank/DDBJ databases">
        <title>Revised Sequence and Annotation of the Rhodobaca barguzinensis strain alga05 Genome.</title>
        <authorList>
            <person name="Kopejtka K."/>
            <person name="Tomasch J.M."/>
            <person name="Bunk B."/>
            <person name="Koblizek M."/>
        </authorList>
    </citation>
    <scope>NUCLEOTIDE SEQUENCE [LARGE SCALE GENOMIC DNA]</scope>
    <source>
        <strain evidence="15">alga05</strain>
    </source>
</reference>
<dbReference type="KEGG" id="rbg:BG454_05320"/>
<dbReference type="Pfam" id="PF00072">
    <property type="entry name" value="Response_reg"/>
    <property type="match status" value="1"/>
</dbReference>
<dbReference type="Gene3D" id="3.40.50.2300">
    <property type="match status" value="1"/>
</dbReference>
<dbReference type="Pfam" id="PF02518">
    <property type="entry name" value="HATPase_c"/>
    <property type="match status" value="1"/>
</dbReference>
<dbReference type="InterPro" id="IPR003594">
    <property type="entry name" value="HATPase_dom"/>
</dbReference>
<dbReference type="SMART" id="SM00387">
    <property type="entry name" value="HATPase_c"/>
    <property type="match status" value="1"/>
</dbReference>
<dbReference type="CDD" id="cd00082">
    <property type="entry name" value="HisKA"/>
    <property type="match status" value="1"/>
</dbReference>
<evidence type="ECO:0000256" key="8">
    <source>
        <dbReference type="ARBA" id="ARBA00023012"/>
    </source>
</evidence>
<dbReference type="InterPro" id="IPR003661">
    <property type="entry name" value="HisK_dim/P_dom"/>
</dbReference>
<keyword evidence="15" id="KW-1185">Reference proteome</keyword>
<dbReference type="InterPro" id="IPR001789">
    <property type="entry name" value="Sig_transdc_resp-reg_receiver"/>
</dbReference>
<dbReference type="InterPro" id="IPR011006">
    <property type="entry name" value="CheY-like_superfamily"/>
</dbReference>